<protein>
    <submittedName>
        <fullName evidence="2">Uncharacterized protein</fullName>
    </submittedName>
</protein>
<reference evidence="2" key="2">
    <citation type="submission" date="2012-05" db="EMBL/GenBank/DDBJ databases">
        <title>The Genome Annotation of Fusarium oxysporum Cotton.</title>
        <authorList>
            <consortium name="The Broad Institute Genomics Platform"/>
            <person name="Ma L.-J."/>
            <person name="Corby-Kistler H."/>
            <person name="Broz K."/>
            <person name="Gale L.R."/>
            <person name="Jonkers W."/>
            <person name="O'Donnell K."/>
            <person name="Ploetz R."/>
            <person name="Steinberg C."/>
            <person name="Schwartz D.C."/>
            <person name="VanEtten H."/>
            <person name="Zhou S."/>
            <person name="Young S.K."/>
            <person name="Zeng Q."/>
            <person name="Gargeya S."/>
            <person name="Fitzgerald M."/>
            <person name="Abouelleil A."/>
            <person name="Alvarado L."/>
            <person name="Chapman S.B."/>
            <person name="Gainer-Dewar J."/>
            <person name="Goldberg J."/>
            <person name="Griggs A."/>
            <person name="Gujja S."/>
            <person name="Hansen M."/>
            <person name="Howarth C."/>
            <person name="Imamovic A."/>
            <person name="Ireland A."/>
            <person name="Larimer J."/>
            <person name="McCowan C."/>
            <person name="Murphy C."/>
            <person name="Pearson M."/>
            <person name="Poon T.W."/>
            <person name="Priest M."/>
            <person name="Roberts A."/>
            <person name="Saif S."/>
            <person name="Shea T."/>
            <person name="Sykes S."/>
            <person name="Wortman J."/>
            <person name="Nusbaum C."/>
            <person name="Birren B."/>
        </authorList>
    </citation>
    <scope>NUCLEOTIDE SEQUENCE</scope>
    <source>
        <strain evidence="2">25433</strain>
    </source>
</reference>
<feature type="coiled-coil region" evidence="1">
    <location>
        <begin position="57"/>
        <end position="153"/>
    </location>
</feature>
<organism evidence="2">
    <name type="scientific">Fusarium oxysporum f. sp. vasinfectum 25433</name>
    <dbReference type="NCBI Taxonomy" id="1089449"/>
    <lineage>
        <taxon>Eukaryota</taxon>
        <taxon>Fungi</taxon>
        <taxon>Dikarya</taxon>
        <taxon>Ascomycota</taxon>
        <taxon>Pezizomycotina</taxon>
        <taxon>Sordariomycetes</taxon>
        <taxon>Hypocreomycetidae</taxon>
        <taxon>Hypocreales</taxon>
        <taxon>Nectriaceae</taxon>
        <taxon>Fusarium</taxon>
        <taxon>Fusarium oxysporum species complex</taxon>
    </lineage>
</organism>
<sequence length="161" mass="18807">MPWTLLQLPLNPLFFSLPFSTHLHTNITTTYPIPDTMSTQSNSGEQPISAQPPLDIVEQGKQKLESFQSELEQARQQRLMAEKMATYWKSSSENLRQVSMRNKSYNDLKKSNEELVKANQDLKKAFEDMRKERDNVKMECNLIQKEKEDLEKRLHDLFAGF</sequence>
<dbReference type="AlphaFoldDB" id="X0N0U5"/>
<evidence type="ECO:0000256" key="1">
    <source>
        <dbReference type="SAM" id="Coils"/>
    </source>
</evidence>
<evidence type="ECO:0000313" key="2">
    <source>
        <dbReference type="EMBL" id="EXM26240.1"/>
    </source>
</evidence>
<reference evidence="2" key="1">
    <citation type="submission" date="2011-11" db="EMBL/GenBank/DDBJ databases">
        <title>The Genome Sequence of Fusarium oxysporum Cotton.</title>
        <authorList>
            <consortium name="The Broad Institute Genome Sequencing Platform"/>
            <person name="Ma L.-J."/>
            <person name="Gale L.R."/>
            <person name="Schwartz D.C."/>
            <person name="Zhou S."/>
            <person name="Corby-Kistler H."/>
            <person name="Young S.K."/>
            <person name="Zeng Q."/>
            <person name="Gargeya S."/>
            <person name="Fitzgerald M."/>
            <person name="Haas B."/>
            <person name="Abouelleil A."/>
            <person name="Alvarado L."/>
            <person name="Arachchi H.M."/>
            <person name="Berlin A."/>
            <person name="Brown A."/>
            <person name="Chapman S.B."/>
            <person name="Chen Z."/>
            <person name="Dunbar C."/>
            <person name="Freedman E."/>
            <person name="Gearin G."/>
            <person name="Goldberg J."/>
            <person name="Griggs A."/>
            <person name="Gujja S."/>
            <person name="Heiman D."/>
            <person name="Howarth C."/>
            <person name="Larson L."/>
            <person name="Lui A."/>
            <person name="MacDonald P.J.P."/>
            <person name="Montmayeur A."/>
            <person name="Murphy C."/>
            <person name="Neiman D."/>
            <person name="Pearson M."/>
            <person name="Priest M."/>
            <person name="Roberts A."/>
            <person name="Saif S."/>
            <person name="Shea T."/>
            <person name="Shenoy N."/>
            <person name="Sisk P."/>
            <person name="Stolte C."/>
            <person name="Sykes S."/>
            <person name="Wortman J."/>
            <person name="Nusbaum C."/>
            <person name="Birren B."/>
        </authorList>
    </citation>
    <scope>NUCLEOTIDE SEQUENCE [LARGE SCALE GENOMIC DNA]</scope>
    <source>
        <strain evidence="2">25433</strain>
    </source>
</reference>
<dbReference type="EMBL" id="JH657931">
    <property type="protein sequence ID" value="EXM26240.1"/>
    <property type="molecule type" value="Genomic_DNA"/>
</dbReference>
<proteinExistence type="predicted"/>
<dbReference type="Proteomes" id="UP000030701">
    <property type="component" value="Unassembled WGS sequence"/>
</dbReference>
<dbReference type="HOGENOM" id="CLU_139275_0_0_1"/>
<keyword evidence="1" id="KW-0175">Coiled coil</keyword>
<name>X0N0U5_FUSOX</name>
<dbReference type="OrthoDB" id="5044951at2759"/>
<accession>X0N0U5</accession>
<gene>
    <name evidence="2" type="ORF">FOTG_07257</name>
</gene>